<dbReference type="EMBL" id="KQ085976">
    <property type="protein sequence ID" value="KLO12493.1"/>
    <property type="molecule type" value="Genomic_DNA"/>
</dbReference>
<keyword evidence="5" id="KW-1185">Reference proteome</keyword>
<dbReference type="PANTHER" id="PTHR12925:SF0">
    <property type="entry name" value="PROTEIN HIKESHI"/>
    <property type="match status" value="1"/>
</dbReference>
<dbReference type="InterPro" id="IPR048364">
    <property type="entry name" value="Hikeshi-like_C"/>
</dbReference>
<evidence type="ECO:0000313" key="5">
    <source>
        <dbReference type="Proteomes" id="UP000053477"/>
    </source>
</evidence>
<dbReference type="AlphaFoldDB" id="A0A0H2RST1"/>
<dbReference type="OrthoDB" id="10248398at2759"/>
<dbReference type="STRING" id="27342.A0A0H2RST1"/>
<evidence type="ECO:0000256" key="1">
    <source>
        <dbReference type="ARBA" id="ARBA00006623"/>
    </source>
</evidence>
<dbReference type="Pfam" id="PF05603">
    <property type="entry name" value="Hikeshi-like_N"/>
    <property type="match status" value="1"/>
</dbReference>
<protein>
    <submittedName>
        <fullName evidence="4">DUF775-domain-containing protein</fullName>
    </submittedName>
</protein>
<dbReference type="Pfam" id="PF21057">
    <property type="entry name" value="Hikeshi-like_C"/>
    <property type="match status" value="1"/>
</dbReference>
<feature type="domain" description="Hikeshi-like C-terminal" evidence="3">
    <location>
        <begin position="142"/>
        <end position="204"/>
    </location>
</feature>
<feature type="domain" description="Hikeshi-like N-terminal" evidence="2">
    <location>
        <begin position="5"/>
        <end position="129"/>
    </location>
</feature>
<accession>A0A0H2RST1</accession>
<dbReference type="GO" id="GO:0006606">
    <property type="term" value="P:protein import into nucleus"/>
    <property type="evidence" value="ECO:0007669"/>
    <property type="project" value="TreeGrafter"/>
</dbReference>
<dbReference type="InterPro" id="IPR031318">
    <property type="entry name" value="OPI10"/>
</dbReference>
<dbReference type="InterPro" id="IPR008493">
    <property type="entry name" value="Hikeshi-like_N"/>
</dbReference>
<evidence type="ECO:0000259" key="3">
    <source>
        <dbReference type="Pfam" id="PF21057"/>
    </source>
</evidence>
<sequence length="206" mass="22019">MFGCVVAGRLLQTNLQQIDETHAIFELPNVSTINHICVFLLGTVPFPDGYGATVHFHWPGKGSQLLGGLSNDKPSAIFRLRGTFSSQSTFNHASFQGPIDQSVVGGDVTAILGISVEPLGDIQSQLSSLPSALVKPQPQGSDAAVMAEKIVKHLFNYLSSFVAGSGGSSSVLTPDSYVQMGVVTKWYESFMNKIRSVGIGFLDKQD</sequence>
<name>A0A0H2RST1_9AGAM</name>
<dbReference type="FunCoup" id="A0A0H2RST1">
    <property type="interactions" value="359"/>
</dbReference>
<evidence type="ECO:0000259" key="2">
    <source>
        <dbReference type="Pfam" id="PF05603"/>
    </source>
</evidence>
<proteinExistence type="inferred from homology"/>
<dbReference type="PANTHER" id="PTHR12925">
    <property type="entry name" value="HIKESHI FAMILY MEMBER"/>
    <property type="match status" value="1"/>
</dbReference>
<comment type="similarity">
    <text evidence="1">Belongs to the OPI10 family.</text>
</comment>
<evidence type="ECO:0000313" key="4">
    <source>
        <dbReference type="EMBL" id="KLO12493.1"/>
    </source>
</evidence>
<organism evidence="4 5">
    <name type="scientific">Schizopora paradoxa</name>
    <dbReference type="NCBI Taxonomy" id="27342"/>
    <lineage>
        <taxon>Eukaryota</taxon>
        <taxon>Fungi</taxon>
        <taxon>Dikarya</taxon>
        <taxon>Basidiomycota</taxon>
        <taxon>Agaricomycotina</taxon>
        <taxon>Agaricomycetes</taxon>
        <taxon>Hymenochaetales</taxon>
        <taxon>Schizoporaceae</taxon>
        <taxon>Schizopora</taxon>
    </lineage>
</organism>
<reference evidence="4 5" key="1">
    <citation type="submission" date="2015-04" db="EMBL/GenBank/DDBJ databases">
        <title>Complete genome sequence of Schizopora paradoxa KUC8140, a cosmopolitan wood degrader in East Asia.</title>
        <authorList>
            <consortium name="DOE Joint Genome Institute"/>
            <person name="Min B."/>
            <person name="Park H."/>
            <person name="Jang Y."/>
            <person name="Kim J.-J."/>
            <person name="Kim K.H."/>
            <person name="Pangilinan J."/>
            <person name="Lipzen A."/>
            <person name="Riley R."/>
            <person name="Grigoriev I.V."/>
            <person name="Spatafora J.W."/>
            <person name="Choi I.-G."/>
        </authorList>
    </citation>
    <scope>NUCLEOTIDE SEQUENCE [LARGE SCALE GENOMIC DNA]</scope>
    <source>
        <strain evidence="4 5">KUC8140</strain>
    </source>
</reference>
<dbReference type="InParanoid" id="A0A0H2RST1"/>
<dbReference type="GO" id="GO:0005634">
    <property type="term" value="C:nucleus"/>
    <property type="evidence" value="ECO:0007669"/>
    <property type="project" value="TreeGrafter"/>
</dbReference>
<dbReference type="GO" id="GO:0061608">
    <property type="term" value="F:nuclear import signal receptor activity"/>
    <property type="evidence" value="ECO:0007669"/>
    <property type="project" value="TreeGrafter"/>
</dbReference>
<dbReference type="GO" id="GO:0005829">
    <property type="term" value="C:cytosol"/>
    <property type="evidence" value="ECO:0007669"/>
    <property type="project" value="TreeGrafter"/>
</dbReference>
<dbReference type="Proteomes" id="UP000053477">
    <property type="component" value="Unassembled WGS sequence"/>
</dbReference>
<gene>
    <name evidence="4" type="ORF">SCHPADRAFT_853806</name>
</gene>